<dbReference type="RefSeq" id="WP_419193257.1">
    <property type="nucleotide sequence ID" value="NZ_CP036279.1"/>
</dbReference>
<dbReference type="AlphaFoldDB" id="A0A518AZI0"/>
<sequence>MVCWKTKARDEFDYWSKSYDRSPLQLLFFGPSHRLIFNSVSIPPGARVLDVGCGTGQFAARLLDTYPEASVVGLDLSEGMLQKAEGLKERYGDRLTLVHGDSENLPFDNNEFDLITCIHSFHHYPHQDRVLDEMYRVLSPSGELAIVDANRDNPWGWLIFDCIVATIEGAVHHCSAEEFRKLGQQSGFADIKQRYGGHVAPFMLTHAQAKKADVALREAA</sequence>
<dbReference type="CDD" id="cd02440">
    <property type="entry name" value="AdoMet_MTases"/>
    <property type="match status" value="1"/>
</dbReference>
<proteinExistence type="predicted"/>
<dbReference type="PANTHER" id="PTHR43591">
    <property type="entry name" value="METHYLTRANSFERASE"/>
    <property type="match status" value="1"/>
</dbReference>
<dbReference type="GO" id="GO:0102082">
    <property type="term" value="F:demethylrebeccamycin--D-glucose O-methyltransferase activity"/>
    <property type="evidence" value="ECO:0007669"/>
    <property type="project" value="UniProtKB-EC"/>
</dbReference>
<accession>A0A518AZI0</accession>
<dbReference type="EC" id="2.1.1.164" evidence="2"/>
<evidence type="ECO:0000313" key="2">
    <source>
        <dbReference type="EMBL" id="QDU60120.1"/>
    </source>
</evidence>
<dbReference type="GO" id="GO:0032259">
    <property type="term" value="P:methylation"/>
    <property type="evidence" value="ECO:0007669"/>
    <property type="project" value="UniProtKB-KW"/>
</dbReference>
<dbReference type="Gene3D" id="3.40.50.150">
    <property type="entry name" value="Vaccinia Virus protein VP39"/>
    <property type="match status" value="1"/>
</dbReference>
<gene>
    <name evidence="2" type="primary">rebM_2</name>
    <name evidence="2" type="ORF">Pan216_09570</name>
</gene>
<protein>
    <submittedName>
        <fullName evidence="2">Demethylrebeccamycin-D-glucose O-methyltransferase</fullName>
        <ecNumber evidence="2">2.1.1.164</ecNumber>
    </submittedName>
</protein>
<reference evidence="2 3" key="1">
    <citation type="submission" date="2019-02" db="EMBL/GenBank/DDBJ databases">
        <title>Deep-cultivation of Planctomycetes and their phenomic and genomic characterization uncovers novel biology.</title>
        <authorList>
            <person name="Wiegand S."/>
            <person name="Jogler M."/>
            <person name="Boedeker C."/>
            <person name="Pinto D."/>
            <person name="Vollmers J."/>
            <person name="Rivas-Marin E."/>
            <person name="Kohn T."/>
            <person name="Peeters S.H."/>
            <person name="Heuer A."/>
            <person name="Rast P."/>
            <person name="Oberbeckmann S."/>
            <person name="Bunk B."/>
            <person name="Jeske O."/>
            <person name="Meyerdierks A."/>
            <person name="Storesund J.E."/>
            <person name="Kallscheuer N."/>
            <person name="Luecker S."/>
            <person name="Lage O.M."/>
            <person name="Pohl T."/>
            <person name="Merkel B.J."/>
            <person name="Hornburger P."/>
            <person name="Mueller R.-W."/>
            <person name="Bruemmer F."/>
            <person name="Labrenz M."/>
            <person name="Spormann A.M."/>
            <person name="Op den Camp H."/>
            <person name="Overmann J."/>
            <person name="Amann R."/>
            <person name="Jetten M.S.M."/>
            <person name="Mascher T."/>
            <person name="Medema M.H."/>
            <person name="Devos D.P."/>
            <person name="Kaster A.-K."/>
            <person name="Ovreas L."/>
            <person name="Rohde M."/>
            <person name="Galperin M.Y."/>
            <person name="Jogler C."/>
        </authorList>
    </citation>
    <scope>NUCLEOTIDE SEQUENCE [LARGE SCALE GENOMIC DNA]</scope>
    <source>
        <strain evidence="2 3">Pan216</strain>
    </source>
</reference>
<dbReference type="InterPro" id="IPR041698">
    <property type="entry name" value="Methyltransf_25"/>
</dbReference>
<dbReference type="KEGG" id="knv:Pan216_09570"/>
<organism evidence="2 3">
    <name type="scientific">Kolteria novifilia</name>
    <dbReference type="NCBI Taxonomy" id="2527975"/>
    <lineage>
        <taxon>Bacteria</taxon>
        <taxon>Pseudomonadati</taxon>
        <taxon>Planctomycetota</taxon>
        <taxon>Planctomycetia</taxon>
        <taxon>Kolteriales</taxon>
        <taxon>Kolteriaceae</taxon>
        <taxon>Kolteria</taxon>
    </lineage>
</organism>
<dbReference type="EMBL" id="CP036279">
    <property type="protein sequence ID" value="QDU60120.1"/>
    <property type="molecule type" value="Genomic_DNA"/>
</dbReference>
<name>A0A518AZI0_9BACT</name>
<keyword evidence="2" id="KW-0808">Transferase</keyword>
<dbReference type="Pfam" id="PF13649">
    <property type="entry name" value="Methyltransf_25"/>
    <property type="match status" value="1"/>
</dbReference>
<keyword evidence="2" id="KW-0489">Methyltransferase</keyword>
<evidence type="ECO:0000313" key="3">
    <source>
        <dbReference type="Proteomes" id="UP000317093"/>
    </source>
</evidence>
<feature type="domain" description="Methyltransferase" evidence="1">
    <location>
        <begin position="48"/>
        <end position="142"/>
    </location>
</feature>
<evidence type="ECO:0000259" key="1">
    <source>
        <dbReference type="Pfam" id="PF13649"/>
    </source>
</evidence>
<dbReference type="Proteomes" id="UP000317093">
    <property type="component" value="Chromosome"/>
</dbReference>
<keyword evidence="3" id="KW-1185">Reference proteome</keyword>
<dbReference type="SUPFAM" id="SSF53335">
    <property type="entry name" value="S-adenosyl-L-methionine-dependent methyltransferases"/>
    <property type="match status" value="1"/>
</dbReference>
<dbReference type="InterPro" id="IPR029063">
    <property type="entry name" value="SAM-dependent_MTases_sf"/>
</dbReference>